<protein>
    <submittedName>
        <fullName evidence="1">Uncharacterized protein</fullName>
    </submittedName>
</protein>
<reference evidence="1 2" key="1">
    <citation type="submission" date="2020-02" db="EMBL/GenBank/DDBJ databases">
        <title>Complete genome of Muricauda sp. 501str8.</title>
        <authorList>
            <person name="Dong B."/>
            <person name="Zhu S."/>
            <person name="Yang J."/>
            <person name="Chen J."/>
        </authorList>
    </citation>
    <scope>NUCLEOTIDE SEQUENCE [LARGE SCALE GENOMIC DNA]</scope>
    <source>
        <strain evidence="1 2">501str8</strain>
    </source>
</reference>
<sequence>MDKHTGTLSIAEGVGFGPHTDFNRIKNWQLGENLEVIGTSDAQEQKITFRNIVIDDDYFIFRLSFSYNKLNLCEIFISPVPFEFNQDWNSWSYEDEMKHLEYCKAWLQKEVGETRDFDWGHIWCGYDSLGGFSSIKIRYS</sequence>
<organism evidence="1 2">
    <name type="scientific">Flagellimonas oceani</name>
    <dbReference type="NCBI Taxonomy" id="2698672"/>
    <lineage>
        <taxon>Bacteria</taxon>
        <taxon>Pseudomonadati</taxon>
        <taxon>Bacteroidota</taxon>
        <taxon>Flavobacteriia</taxon>
        <taxon>Flavobacteriales</taxon>
        <taxon>Flavobacteriaceae</taxon>
        <taxon>Flagellimonas</taxon>
    </lineage>
</organism>
<dbReference type="AlphaFoldDB" id="A0A6G7J697"/>
<keyword evidence="2" id="KW-1185">Reference proteome</keyword>
<dbReference type="EMBL" id="CP049616">
    <property type="protein sequence ID" value="QII45947.1"/>
    <property type="molecule type" value="Genomic_DNA"/>
</dbReference>
<evidence type="ECO:0000313" key="2">
    <source>
        <dbReference type="Proteomes" id="UP000502928"/>
    </source>
</evidence>
<dbReference type="RefSeq" id="WP_166249330.1">
    <property type="nucleotide sequence ID" value="NZ_CP049616.1"/>
</dbReference>
<accession>A0A6G7J697</accession>
<gene>
    <name evidence="1" type="ORF">GVT53_15110</name>
</gene>
<proteinExistence type="predicted"/>
<dbReference type="KEGG" id="mut:GVT53_15110"/>
<evidence type="ECO:0000313" key="1">
    <source>
        <dbReference type="EMBL" id="QII45947.1"/>
    </source>
</evidence>
<dbReference type="Proteomes" id="UP000502928">
    <property type="component" value="Chromosome"/>
</dbReference>
<name>A0A6G7J697_9FLAO</name>